<gene>
    <name evidence="1" type="ORF">OBE_03994</name>
</gene>
<proteinExistence type="predicted"/>
<organism evidence="1">
    <name type="scientific">human gut metagenome</name>
    <dbReference type="NCBI Taxonomy" id="408170"/>
    <lineage>
        <taxon>unclassified sequences</taxon>
        <taxon>metagenomes</taxon>
        <taxon>organismal metagenomes</taxon>
    </lineage>
</organism>
<dbReference type="EMBL" id="AJWZ01002703">
    <property type="protein sequence ID" value="EKC70237.1"/>
    <property type="molecule type" value="Genomic_DNA"/>
</dbReference>
<protein>
    <submittedName>
        <fullName evidence="1">Growth inhibitor</fullName>
    </submittedName>
</protein>
<name>K1TAP4_9ZZZZ</name>
<accession>K1TAP4</accession>
<evidence type="ECO:0000313" key="1">
    <source>
        <dbReference type="EMBL" id="EKC70237.1"/>
    </source>
</evidence>
<sequence>INITLKKTFGLWIYKEEKKENIRCLCPKCLNDYIHNPDYIVRRLDPFAKVKDHCDKCNQTGWDYVISERQCNAREKGCQNV</sequence>
<dbReference type="AlphaFoldDB" id="K1TAP4"/>
<feature type="non-terminal residue" evidence="1">
    <location>
        <position position="1"/>
    </location>
</feature>
<comment type="caution">
    <text evidence="1">The sequence shown here is derived from an EMBL/GenBank/DDBJ whole genome shotgun (WGS) entry which is preliminary data.</text>
</comment>
<reference evidence="1" key="1">
    <citation type="journal article" date="2013" name="Environ. Microbiol.">
        <title>Microbiota from the distal guts of lean and obese adolescents exhibit partial functional redundancy besides clear differences in community structure.</title>
        <authorList>
            <person name="Ferrer M."/>
            <person name="Ruiz A."/>
            <person name="Lanza F."/>
            <person name="Haange S.B."/>
            <person name="Oberbach A."/>
            <person name="Till H."/>
            <person name="Bargiela R."/>
            <person name="Campoy C."/>
            <person name="Segura M.T."/>
            <person name="Richter M."/>
            <person name="von Bergen M."/>
            <person name="Seifert J."/>
            <person name="Suarez A."/>
        </authorList>
    </citation>
    <scope>NUCLEOTIDE SEQUENCE</scope>
</reference>